<dbReference type="RefSeq" id="XP_056538801.1">
    <property type="nucleotide sequence ID" value="XM_056692844.1"/>
</dbReference>
<dbReference type="InterPro" id="IPR010296">
    <property type="entry name" value="DUF899_thioredox"/>
</dbReference>
<evidence type="ECO:0000313" key="1">
    <source>
        <dbReference type="EMBL" id="KAJ5151468.1"/>
    </source>
</evidence>
<reference evidence="1" key="2">
    <citation type="journal article" date="2023" name="IMA Fungus">
        <title>Comparative genomic study of the Penicillium genus elucidates a diverse pangenome and 15 lateral gene transfer events.</title>
        <authorList>
            <person name="Petersen C."/>
            <person name="Sorensen T."/>
            <person name="Nielsen M.R."/>
            <person name="Sondergaard T.E."/>
            <person name="Sorensen J.L."/>
            <person name="Fitzpatrick D.A."/>
            <person name="Frisvad J.C."/>
            <person name="Nielsen K.L."/>
        </authorList>
    </citation>
    <scope>NUCLEOTIDE SEQUENCE</scope>
    <source>
        <strain evidence="1">IBT 26290</strain>
    </source>
</reference>
<dbReference type="EMBL" id="JAPQKN010000008">
    <property type="protein sequence ID" value="KAJ5151468.1"/>
    <property type="molecule type" value="Genomic_DNA"/>
</dbReference>
<dbReference type="Proteomes" id="UP001149163">
    <property type="component" value="Unassembled WGS sequence"/>
</dbReference>
<dbReference type="Pfam" id="PF05988">
    <property type="entry name" value="DUF899"/>
    <property type="match status" value="1"/>
</dbReference>
<name>A0A9W9HMJ7_9EURO</name>
<protein>
    <recommendedName>
        <fullName evidence="3">Thioredoxin domain-containing protein</fullName>
    </recommendedName>
</protein>
<dbReference type="SUPFAM" id="SSF52833">
    <property type="entry name" value="Thioredoxin-like"/>
    <property type="match status" value="1"/>
</dbReference>
<accession>A0A9W9HMJ7</accession>
<comment type="caution">
    <text evidence="1">The sequence shown here is derived from an EMBL/GenBank/DDBJ whole genome shotgun (WGS) entry which is preliminary data.</text>
</comment>
<proteinExistence type="predicted"/>
<gene>
    <name evidence="1" type="ORF">N7482_010720</name>
</gene>
<evidence type="ECO:0000313" key="2">
    <source>
        <dbReference type="Proteomes" id="UP001149163"/>
    </source>
</evidence>
<dbReference type="OrthoDB" id="3503208at2759"/>
<evidence type="ECO:0008006" key="3">
    <source>
        <dbReference type="Google" id="ProtNLM"/>
    </source>
</evidence>
<sequence length="279" mass="31856">MAAVQVRNPPSLPLPSPYKLSYRVTQVVSPAEYRAARLSLLEKEKEATRVRDTLAAERRKLPIVEVTNPYTFTIICPKDSEKKNLSLSDLFFGRRQLIIYHFMFDPSWEAGCPSCTVMGDSFPALEHLHSRSTSIVAVSRAPIEKIEAYKKRMGWTFPWVSSYDSDFNFDMHVTQDEAVRAVEYNFKSKDELLKVAQNYFTKGEQPGNSVFYRGDGKIGEEGKIYHTYSTYARGGEHLINTFGWLDLTPLGRQDGESGYPGLGFRRKDEYTQDELKGLH</sequence>
<dbReference type="GeneID" id="81432020"/>
<dbReference type="InterPro" id="IPR036249">
    <property type="entry name" value="Thioredoxin-like_sf"/>
</dbReference>
<reference evidence="1" key="1">
    <citation type="submission" date="2022-11" db="EMBL/GenBank/DDBJ databases">
        <authorList>
            <person name="Petersen C."/>
        </authorList>
    </citation>
    <scope>NUCLEOTIDE SEQUENCE</scope>
    <source>
        <strain evidence="1">IBT 26290</strain>
    </source>
</reference>
<keyword evidence="2" id="KW-1185">Reference proteome</keyword>
<dbReference type="AlphaFoldDB" id="A0A9W9HMJ7"/>
<dbReference type="Gene3D" id="3.40.30.10">
    <property type="entry name" value="Glutaredoxin"/>
    <property type="match status" value="1"/>
</dbReference>
<organism evidence="1 2">
    <name type="scientific">Penicillium canariense</name>
    <dbReference type="NCBI Taxonomy" id="189055"/>
    <lineage>
        <taxon>Eukaryota</taxon>
        <taxon>Fungi</taxon>
        <taxon>Dikarya</taxon>
        <taxon>Ascomycota</taxon>
        <taxon>Pezizomycotina</taxon>
        <taxon>Eurotiomycetes</taxon>
        <taxon>Eurotiomycetidae</taxon>
        <taxon>Eurotiales</taxon>
        <taxon>Aspergillaceae</taxon>
        <taxon>Penicillium</taxon>
    </lineage>
</organism>